<proteinExistence type="predicted"/>
<name>A0A0C1JXB4_9BACT</name>
<sequence length="96" mass="10857">MVADSQSVKTTEKGISKASMAERKLKLESGIYWLIMKANRAFVTAANLEDREGLQGLLDNWKNSKRKMKIIWVVGKCTGDDVKISLAVFESRQTHR</sequence>
<evidence type="ECO:0000313" key="1">
    <source>
        <dbReference type="EMBL" id="KIC71887.1"/>
    </source>
</evidence>
<reference evidence="1 2" key="1">
    <citation type="journal article" date="2014" name="Mol. Biol. Evol.">
        <title>Massive expansion of Ubiquitination-related gene families within the Chlamydiae.</title>
        <authorList>
            <person name="Domman D."/>
            <person name="Collingro A."/>
            <person name="Lagkouvardos I."/>
            <person name="Gehre L."/>
            <person name="Weinmaier T."/>
            <person name="Rattei T."/>
            <person name="Subtil A."/>
            <person name="Horn M."/>
        </authorList>
    </citation>
    <scope>NUCLEOTIDE SEQUENCE [LARGE SCALE GENOMIC DNA]</scope>
    <source>
        <strain evidence="1 2">EI2</strain>
    </source>
</reference>
<dbReference type="PATRIC" id="fig|362787.3.peg.1139"/>
<organism evidence="1 2">
    <name type="scientific">Candidatus Protochlamydia amoebophila</name>
    <dbReference type="NCBI Taxonomy" id="362787"/>
    <lineage>
        <taxon>Bacteria</taxon>
        <taxon>Pseudomonadati</taxon>
        <taxon>Chlamydiota</taxon>
        <taxon>Chlamydiia</taxon>
        <taxon>Parachlamydiales</taxon>
        <taxon>Parachlamydiaceae</taxon>
        <taxon>Candidatus Protochlamydia</taxon>
    </lineage>
</organism>
<evidence type="ECO:0000313" key="2">
    <source>
        <dbReference type="Proteomes" id="UP000031465"/>
    </source>
</evidence>
<dbReference type="Proteomes" id="UP000031465">
    <property type="component" value="Unassembled WGS sequence"/>
</dbReference>
<dbReference type="AlphaFoldDB" id="A0A0C1JXB4"/>
<protein>
    <submittedName>
        <fullName evidence="1">Uncharacterized protein</fullName>
    </submittedName>
</protein>
<dbReference type="EMBL" id="JSAN01000069">
    <property type="protein sequence ID" value="KIC71887.1"/>
    <property type="molecule type" value="Genomic_DNA"/>
</dbReference>
<gene>
    <name evidence="1" type="ORF">DB44_CW00600</name>
</gene>
<accession>A0A0C1JXB4</accession>
<comment type="caution">
    <text evidence="1">The sequence shown here is derived from an EMBL/GenBank/DDBJ whole genome shotgun (WGS) entry which is preliminary data.</text>
</comment>